<feature type="transmembrane region" description="Helical" evidence="1">
    <location>
        <begin position="25"/>
        <end position="44"/>
    </location>
</feature>
<dbReference type="EMBL" id="PSQE01000008">
    <property type="protein sequence ID" value="RHN38783.1"/>
    <property type="molecule type" value="Genomic_DNA"/>
</dbReference>
<gene>
    <name evidence="2" type="ORF">MtrunA17_Chr8g0336901</name>
</gene>
<name>A0A396GD97_MEDTR</name>
<dbReference type="Gramene" id="rna44749">
    <property type="protein sequence ID" value="RHN38783.1"/>
    <property type="gene ID" value="gene44749"/>
</dbReference>
<keyword evidence="1" id="KW-1133">Transmembrane helix</keyword>
<keyword evidence="1" id="KW-0812">Transmembrane</keyword>
<evidence type="ECO:0008006" key="4">
    <source>
        <dbReference type="Google" id="ProtNLM"/>
    </source>
</evidence>
<evidence type="ECO:0000313" key="2">
    <source>
        <dbReference type="EMBL" id="RHN38783.1"/>
    </source>
</evidence>
<feature type="transmembrane region" description="Helical" evidence="1">
    <location>
        <begin position="56"/>
        <end position="78"/>
    </location>
</feature>
<feature type="transmembrane region" description="Helical" evidence="1">
    <location>
        <begin position="84"/>
        <end position="106"/>
    </location>
</feature>
<organism evidence="2 3">
    <name type="scientific">Medicago truncatula</name>
    <name type="common">Barrel medic</name>
    <name type="synonym">Medicago tribuloides</name>
    <dbReference type="NCBI Taxonomy" id="3880"/>
    <lineage>
        <taxon>Eukaryota</taxon>
        <taxon>Viridiplantae</taxon>
        <taxon>Streptophyta</taxon>
        <taxon>Embryophyta</taxon>
        <taxon>Tracheophyta</taxon>
        <taxon>Spermatophyta</taxon>
        <taxon>Magnoliopsida</taxon>
        <taxon>eudicotyledons</taxon>
        <taxon>Gunneridae</taxon>
        <taxon>Pentapetalae</taxon>
        <taxon>rosids</taxon>
        <taxon>fabids</taxon>
        <taxon>Fabales</taxon>
        <taxon>Fabaceae</taxon>
        <taxon>Papilionoideae</taxon>
        <taxon>50 kb inversion clade</taxon>
        <taxon>NPAAA clade</taxon>
        <taxon>Hologalegina</taxon>
        <taxon>IRL clade</taxon>
        <taxon>Trifolieae</taxon>
        <taxon>Medicago</taxon>
    </lineage>
</organism>
<dbReference type="Proteomes" id="UP000265566">
    <property type="component" value="Chromosome 8"/>
</dbReference>
<evidence type="ECO:0000256" key="1">
    <source>
        <dbReference type="SAM" id="Phobius"/>
    </source>
</evidence>
<sequence>MITTLATMVAVKCTHSGEQLFAQHYIIYSASVYMIMAFFLVWVLQTLLQQPISSDFVSIFPISLLLMLGYAVSFLALTLISRNIALITLVLWLLIFTFVVIFNNYYEQELIKTVSEKINQNFGRYINILLQRKG</sequence>
<protein>
    <recommendedName>
        <fullName evidence="4">Transmembrane protein</fullName>
    </recommendedName>
</protein>
<reference evidence="3" key="1">
    <citation type="journal article" date="2018" name="Nat. Plants">
        <title>Whole-genome landscape of Medicago truncatula symbiotic genes.</title>
        <authorList>
            <person name="Pecrix Y."/>
            <person name="Staton S.E."/>
            <person name="Sallet E."/>
            <person name="Lelandais-Briere C."/>
            <person name="Moreau S."/>
            <person name="Carrere S."/>
            <person name="Blein T."/>
            <person name="Jardinaud M.F."/>
            <person name="Latrasse D."/>
            <person name="Zouine M."/>
            <person name="Zahm M."/>
            <person name="Kreplak J."/>
            <person name="Mayjonade B."/>
            <person name="Satge C."/>
            <person name="Perez M."/>
            <person name="Cauet S."/>
            <person name="Marande W."/>
            <person name="Chantry-Darmon C."/>
            <person name="Lopez-Roques C."/>
            <person name="Bouchez O."/>
            <person name="Berard A."/>
            <person name="Debelle F."/>
            <person name="Munos S."/>
            <person name="Bendahmane A."/>
            <person name="Berges H."/>
            <person name="Niebel A."/>
            <person name="Buitink J."/>
            <person name="Frugier F."/>
            <person name="Benhamed M."/>
            <person name="Crespi M."/>
            <person name="Gouzy J."/>
            <person name="Gamas P."/>
        </authorList>
    </citation>
    <scope>NUCLEOTIDE SEQUENCE [LARGE SCALE GENOMIC DNA]</scope>
    <source>
        <strain evidence="3">cv. Jemalong A17</strain>
    </source>
</reference>
<evidence type="ECO:0000313" key="3">
    <source>
        <dbReference type="Proteomes" id="UP000265566"/>
    </source>
</evidence>
<proteinExistence type="predicted"/>
<dbReference type="AlphaFoldDB" id="A0A396GD97"/>
<accession>A0A396GD97</accession>
<keyword evidence="1" id="KW-0472">Membrane</keyword>
<comment type="caution">
    <text evidence="2">The sequence shown here is derived from an EMBL/GenBank/DDBJ whole genome shotgun (WGS) entry which is preliminary data.</text>
</comment>